<proteinExistence type="predicted"/>
<dbReference type="RefSeq" id="XP_045289238.1">
    <property type="nucleotide sequence ID" value="XM_045429343.1"/>
</dbReference>
<dbReference type="HOGENOM" id="CLU_2014611_0_0_1"/>
<evidence type="ECO:0000313" key="3">
    <source>
        <dbReference type="Proteomes" id="UP000001631"/>
    </source>
</evidence>
<sequence>MATYEVLLTQLLIVILYSQVDDVISYLRSCIYTSLPPALSQEIARHWKLVCRPPGWYSKTTAKPEGSSISGLGAEYNNGSIPVCPALLISRLNIKWAVRREQQLSTINSQEEKNPSVNAALGK</sequence>
<gene>
    <name evidence="2" type="ORF">HCBG_02294</name>
</gene>
<dbReference type="AlphaFoldDB" id="C0NIN7"/>
<feature type="signal peptide" evidence="1">
    <location>
        <begin position="1"/>
        <end position="18"/>
    </location>
</feature>
<accession>C0NIN7</accession>
<keyword evidence="3" id="KW-1185">Reference proteome</keyword>
<organism evidence="2 3">
    <name type="scientific">Ajellomyces capsulatus (strain G186AR / H82 / ATCC MYA-2454 / RMSCC 2432)</name>
    <name type="common">Darling's disease fungus</name>
    <name type="synonym">Histoplasma capsulatum</name>
    <dbReference type="NCBI Taxonomy" id="447093"/>
    <lineage>
        <taxon>Eukaryota</taxon>
        <taxon>Fungi</taxon>
        <taxon>Dikarya</taxon>
        <taxon>Ascomycota</taxon>
        <taxon>Pezizomycotina</taxon>
        <taxon>Eurotiomycetes</taxon>
        <taxon>Eurotiomycetidae</taxon>
        <taxon>Onygenales</taxon>
        <taxon>Ajellomycetaceae</taxon>
        <taxon>Histoplasma</taxon>
    </lineage>
</organism>
<protein>
    <submittedName>
        <fullName evidence="2">Uncharacterized protein</fullName>
    </submittedName>
</protein>
<dbReference type="Proteomes" id="UP000001631">
    <property type="component" value="Unassembled WGS sequence"/>
</dbReference>
<dbReference type="InParanoid" id="C0NIN7"/>
<dbReference type="GeneID" id="69035310"/>
<reference evidence="2" key="1">
    <citation type="submission" date="2009-02" db="EMBL/GenBank/DDBJ databases">
        <title>The Genome Sequence of Ajellomyces capsulatus strain G186AR.</title>
        <authorList>
            <consortium name="The Broad Institute Genome Sequencing Platform"/>
            <person name="Champion M."/>
            <person name="Cuomo C."/>
            <person name="Ma L.-J."/>
            <person name="Henn M.R."/>
            <person name="Sil A."/>
            <person name="Goldman B."/>
            <person name="Young S.K."/>
            <person name="Kodira C.D."/>
            <person name="Zeng Q."/>
            <person name="Koehrsen M."/>
            <person name="Alvarado L."/>
            <person name="Berlin A."/>
            <person name="Borenstein D."/>
            <person name="Chen Z."/>
            <person name="Engels R."/>
            <person name="Freedman E."/>
            <person name="Gellesch M."/>
            <person name="Goldberg J."/>
            <person name="Griggs A."/>
            <person name="Gujja S."/>
            <person name="Heiman D."/>
            <person name="Hepburn T."/>
            <person name="Howarth C."/>
            <person name="Jen D."/>
            <person name="Larson L."/>
            <person name="Lewis B."/>
            <person name="Mehta T."/>
            <person name="Park D."/>
            <person name="Pearson M."/>
            <person name="Roberts A."/>
            <person name="Saif S."/>
            <person name="Shea T."/>
            <person name="Shenoy N."/>
            <person name="Sisk P."/>
            <person name="Stolte C."/>
            <person name="Sykes S."/>
            <person name="Walk T."/>
            <person name="White J."/>
            <person name="Yandava C."/>
            <person name="Klein B."/>
            <person name="McEwen J.G."/>
            <person name="Puccia R."/>
            <person name="Goldman G.H."/>
            <person name="Felipe M.S."/>
            <person name="Nino-Vega G."/>
            <person name="San-Blas G."/>
            <person name="Taylor J."/>
            <person name="Mendoza L."/>
            <person name="Galagan J."/>
            <person name="Nusbaum C."/>
            <person name="Birren B."/>
        </authorList>
    </citation>
    <scope>NUCLEOTIDE SEQUENCE</scope>
    <source>
        <strain evidence="2">G186AR</strain>
    </source>
</reference>
<evidence type="ECO:0000256" key="1">
    <source>
        <dbReference type="SAM" id="SignalP"/>
    </source>
</evidence>
<name>C0NIN7_AJECG</name>
<dbReference type="EMBL" id="GG663365">
    <property type="protein sequence ID" value="EEH08757.1"/>
    <property type="molecule type" value="Genomic_DNA"/>
</dbReference>
<evidence type="ECO:0000313" key="2">
    <source>
        <dbReference type="EMBL" id="EEH08757.1"/>
    </source>
</evidence>
<keyword evidence="1" id="KW-0732">Signal</keyword>
<feature type="chain" id="PRO_5002899707" evidence="1">
    <location>
        <begin position="19"/>
        <end position="123"/>
    </location>
</feature>